<organism evidence="2 3">
    <name type="scientific">Gryllotalpicola daejeonensis</name>
    <dbReference type="NCBI Taxonomy" id="993087"/>
    <lineage>
        <taxon>Bacteria</taxon>
        <taxon>Bacillati</taxon>
        <taxon>Actinomycetota</taxon>
        <taxon>Actinomycetes</taxon>
        <taxon>Micrococcales</taxon>
        <taxon>Microbacteriaceae</taxon>
        <taxon>Gryllotalpicola</taxon>
    </lineage>
</organism>
<dbReference type="InterPro" id="IPR023833">
    <property type="entry name" value="Signal_pept_SipW-depend-type"/>
</dbReference>
<feature type="signal peptide" evidence="1">
    <location>
        <begin position="1"/>
        <end position="26"/>
    </location>
</feature>
<dbReference type="NCBIfam" id="TIGR04088">
    <property type="entry name" value="cognate_SipW"/>
    <property type="match status" value="1"/>
</dbReference>
<evidence type="ECO:0000313" key="3">
    <source>
        <dbReference type="Proteomes" id="UP001415169"/>
    </source>
</evidence>
<evidence type="ECO:0000256" key="1">
    <source>
        <dbReference type="SAM" id="SignalP"/>
    </source>
</evidence>
<proteinExistence type="predicted"/>
<keyword evidence="1" id="KW-0732">Signal</keyword>
<dbReference type="RefSeq" id="WP_344792750.1">
    <property type="nucleotide sequence ID" value="NZ_BAABBV010000002.1"/>
</dbReference>
<reference evidence="2" key="2">
    <citation type="submission" date="2023-12" db="EMBL/GenBank/DDBJ databases">
        <authorList>
            <person name="Sun Q."/>
            <person name="Inoue M."/>
        </authorList>
    </citation>
    <scope>NUCLEOTIDE SEQUENCE</scope>
    <source>
        <strain evidence="2">JCM 17590</strain>
    </source>
</reference>
<dbReference type="Proteomes" id="UP001415169">
    <property type="component" value="Unassembled WGS sequence"/>
</dbReference>
<evidence type="ECO:0008006" key="4">
    <source>
        <dbReference type="Google" id="ProtNLM"/>
    </source>
</evidence>
<sequence>MNKLIRGAVTGAAGIALLLGGAGSFAAWNNSATVLAGGGAKISTGTLSVTADPTKGTWKSLSTGTIDPATYQVVPGETIEYSQPVVLTAAGAAMTATLGFTNPTLSNKGVADGNFTAVTKIASTLPAGIVDNGDKTYTITPTAATAAGTTLTVVLDITFNANATGDQLQTINLTDTTLTVSETTPASAK</sequence>
<dbReference type="InterPro" id="IPR024006">
    <property type="entry name" value="Alt_signal_exp_actinobact"/>
</dbReference>
<gene>
    <name evidence="2" type="ORF">GCM10022286_30510</name>
</gene>
<evidence type="ECO:0000313" key="2">
    <source>
        <dbReference type="EMBL" id="GAA4166208.1"/>
    </source>
</evidence>
<comment type="caution">
    <text evidence="2">The sequence shown here is derived from an EMBL/GenBank/DDBJ whole genome shotgun (WGS) entry which is preliminary data.</text>
</comment>
<accession>A0ABP7ZP83</accession>
<name>A0ABP7ZP83_9MICO</name>
<keyword evidence="3" id="KW-1185">Reference proteome</keyword>
<dbReference type="NCBIfam" id="TIGR04089">
    <property type="entry name" value="exp_by_SipW_III"/>
    <property type="match status" value="1"/>
</dbReference>
<protein>
    <recommendedName>
        <fullName evidence="4">Alternate-type signal peptide domain-containing protein</fullName>
    </recommendedName>
</protein>
<dbReference type="EMBL" id="BAABBV010000002">
    <property type="protein sequence ID" value="GAA4166208.1"/>
    <property type="molecule type" value="Genomic_DNA"/>
</dbReference>
<feature type="chain" id="PRO_5047358173" description="Alternate-type signal peptide domain-containing protein" evidence="1">
    <location>
        <begin position="27"/>
        <end position="189"/>
    </location>
</feature>
<reference evidence="2" key="1">
    <citation type="journal article" date="2014" name="Int. J. Syst. Evol. Microbiol.">
        <title>Complete genome of a new Firmicutes species belonging to the dominant human colonic microbiota ('Ruminococcus bicirculans') reveals two chromosomes and a selective capacity to utilize plant glucans.</title>
        <authorList>
            <consortium name="NISC Comparative Sequencing Program"/>
            <person name="Wegmann U."/>
            <person name="Louis P."/>
            <person name="Goesmann A."/>
            <person name="Henrissat B."/>
            <person name="Duncan S.H."/>
            <person name="Flint H.J."/>
        </authorList>
    </citation>
    <scope>NUCLEOTIDE SEQUENCE</scope>
    <source>
        <strain evidence="2">JCM 17590</strain>
    </source>
</reference>